<dbReference type="InParanoid" id="A0A1J7JGM5"/>
<proteinExistence type="inferred from homology"/>
<feature type="signal peptide" evidence="3">
    <location>
        <begin position="1"/>
        <end position="24"/>
    </location>
</feature>
<evidence type="ECO:0000313" key="4">
    <source>
        <dbReference type="EMBL" id="OIW28412.1"/>
    </source>
</evidence>
<keyword evidence="5" id="KW-1185">Reference proteome</keyword>
<feature type="region of interest" description="Disordered" evidence="2">
    <location>
        <begin position="324"/>
        <end position="393"/>
    </location>
</feature>
<feature type="compositionally biased region" description="Low complexity" evidence="2">
    <location>
        <begin position="324"/>
        <end position="391"/>
    </location>
</feature>
<comment type="similarity">
    <text evidence="1">Belongs to the SUN family.</text>
</comment>
<dbReference type="FunCoup" id="A0A1J7JGM5">
    <property type="interactions" value="7"/>
</dbReference>
<organism evidence="4 5">
    <name type="scientific">Coniochaeta ligniaria NRRL 30616</name>
    <dbReference type="NCBI Taxonomy" id="1408157"/>
    <lineage>
        <taxon>Eukaryota</taxon>
        <taxon>Fungi</taxon>
        <taxon>Dikarya</taxon>
        <taxon>Ascomycota</taxon>
        <taxon>Pezizomycotina</taxon>
        <taxon>Sordariomycetes</taxon>
        <taxon>Sordariomycetidae</taxon>
        <taxon>Coniochaetales</taxon>
        <taxon>Coniochaetaceae</taxon>
        <taxon>Coniochaeta</taxon>
    </lineage>
</organism>
<keyword evidence="3" id="KW-0732">Signal</keyword>
<dbReference type="InterPro" id="IPR053088">
    <property type="entry name" value="Beta-glucosidase/SUN-like"/>
</dbReference>
<feature type="chain" id="PRO_5012837354" description="SUN-domain-containing protein" evidence="3">
    <location>
        <begin position="25"/>
        <end position="465"/>
    </location>
</feature>
<name>A0A1J7JGM5_9PEZI</name>
<dbReference type="OrthoDB" id="5554151at2759"/>
<evidence type="ECO:0000256" key="2">
    <source>
        <dbReference type="SAM" id="MobiDB-lite"/>
    </source>
</evidence>
<dbReference type="AlphaFoldDB" id="A0A1J7JGM5"/>
<dbReference type="InterPro" id="IPR005556">
    <property type="entry name" value="SUN"/>
</dbReference>
<feature type="region of interest" description="Disordered" evidence="2">
    <location>
        <begin position="419"/>
        <end position="444"/>
    </location>
</feature>
<accession>A0A1J7JGM5</accession>
<evidence type="ECO:0008006" key="6">
    <source>
        <dbReference type="Google" id="ProtNLM"/>
    </source>
</evidence>
<sequence>MKVTTLQAALGSAALLLSAQPAGATHSHRLAHSQYGKKHAHVHRHQDLIEGPEALKKRATCSLPDHPDLVKVPGQMNNGFAMSPDQECADGGYCPIACVPGKVMAQWKPNTTYKYPESMDGGLYCDGGQPVKPFPDQPYCVDGTGTISAKNQCSDVVSFCQTVLPGNEAMLIPTDVQSGSSVVIAVPGPSYWASTAAHYYINPPGIPSSKGCVWGDSSEAFGNWSPYVAGTNTDTNGQTFVKIAWNPIWTGCDLSKTLPTFGVSIECPEGGCNGTPCRIDPSTMGVNGVESPDSAEGVGGANFCVVTVPKGKSANIVVFSTDGSKASASSSSPAPKSSAAPPSSSSTSSKPAPPTSSSIVPSSSAPASSTLLSSSSWSAPSSSSSSSSSSAHPTVLPGIFHENSTYSTGVVANNAPAVTTAPKSSSAGAATEPVPSTSKNEGAADQGGAAIAGLVVAIVAAAALY</sequence>
<dbReference type="PANTHER" id="PTHR31654">
    <property type="entry name" value="SECRETED BETA-GLUCOSIDASE ADG3-RELATED"/>
    <property type="match status" value="1"/>
</dbReference>
<protein>
    <recommendedName>
        <fullName evidence="6">SUN-domain-containing protein</fullName>
    </recommendedName>
</protein>
<evidence type="ECO:0000256" key="3">
    <source>
        <dbReference type="SAM" id="SignalP"/>
    </source>
</evidence>
<dbReference type="PANTHER" id="PTHR31654:SF0">
    <property type="entry name" value="SECRETED BETA-GLUCOSIDASE ADG3-RELATED"/>
    <property type="match status" value="1"/>
</dbReference>
<dbReference type="Proteomes" id="UP000182658">
    <property type="component" value="Unassembled WGS sequence"/>
</dbReference>
<feature type="compositionally biased region" description="Polar residues" evidence="2">
    <location>
        <begin position="423"/>
        <end position="440"/>
    </location>
</feature>
<dbReference type="STRING" id="1408157.A0A1J7JGM5"/>
<gene>
    <name evidence="4" type="ORF">CONLIGDRAFT_375439</name>
</gene>
<reference evidence="4 5" key="1">
    <citation type="submission" date="2016-10" db="EMBL/GenBank/DDBJ databases">
        <title>Draft genome sequence of Coniochaeta ligniaria NRRL30616, a lignocellulolytic fungus for bioabatement of inhibitors in plant biomass hydrolysates.</title>
        <authorList>
            <consortium name="DOE Joint Genome Institute"/>
            <person name="Jimenez D.J."/>
            <person name="Hector R.E."/>
            <person name="Riley R."/>
            <person name="Sun H."/>
            <person name="Grigoriev I.V."/>
            <person name="Van Elsas J.D."/>
            <person name="Nichols N.N."/>
        </authorList>
    </citation>
    <scope>NUCLEOTIDE SEQUENCE [LARGE SCALE GENOMIC DNA]</scope>
    <source>
        <strain evidence="4 5">NRRL 30616</strain>
    </source>
</reference>
<evidence type="ECO:0000256" key="1">
    <source>
        <dbReference type="ARBA" id="ARBA00010579"/>
    </source>
</evidence>
<dbReference type="EMBL" id="KV875098">
    <property type="protein sequence ID" value="OIW28412.1"/>
    <property type="molecule type" value="Genomic_DNA"/>
</dbReference>
<dbReference type="Pfam" id="PF03856">
    <property type="entry name" value="SUN"/>
    <property type="match status" value="1"/>
</dbReference>
<evidence type="ECO:0000313" key="5">
    <source>
        <dbReference type="Proteomes" id="UP000182658"/>
    </source>
</evidence>